<organism evidence="2 3">
    <name type="scientific">Microcella daejeonensis</name>
    <dbReference type="NCBI Taxonomy" id="2994971"/>
    <lineage>
        <taxon>Bacteria</taxon>
        <taxon>Bacillati</taxon>
        <taxon>Actinomycetota</taxon>
        <taxon>Actinomycetes</taxon>
        <taxon>Micrococcales</taxon>
        <taxon>Microbacteriaceae</taxon>
        <taxon>Microcella</taxon>
    </lineage>
</organism>
<evidence type="ECO:0000313" key="3">
    <source>
        <dbReference type="Proteomes" id="UP001164706"/>
    </source>
</evidence>
<sequence length="118" mass="12583">MDVVFSFLVVAHFIGLAAIVGPFLVQMRKNGDFAIGAMLAGAGVQLITGIAMTGLAEPLDYDLDYAKIITKLVITILVFVAAFIGNRTAKKANDRSVKPFFHTAGGLALVNIVLAVFW</sequence>
<dbReference type="KEGG" id="mdb:OVN18_06210"/>
<gene>
    <name evidence="2" type="ORF">OVN18_06210</name>
</gene>
<dbReference type="RefSeq" id="WP_267782737.1">
    <property type="nucleotide sequence ID" value="NZ_CP113089.1"/>
</dbReference>
<evidence type="ECO:0000256" key="1">
    <source>
        <dbReference type="SAM" id="Phobius"/>
    </source>
</evidence>
<keyword evidence="1" id="KW-0472">Membrane</keyword>
<reference evidence="2" key="1">
    <citation type="submission" date="2022-11" db="EMBL/GenBank/DDBJ databases">
        <title>Description of Microcella daejonensis nov. sp, isolated from riverside soil.</title>
        <authorList>
            <person name="Molina K.M."/>
            <person name="Kim S.B."/>
        </authorList>
    </citation>
    <scope>NUCLEOTIDE SEQUENCE</scope>
    <source>
        <strain evidence="2">MMS21-STM12</strain>
    </source>
</reference>
<keyword evidence="1" id="KW-1133">Transmembrane helix</keyword>
<dbReference type="Proteomes" id="UP001164706">
    <property type="component" value="Chromosome"/>
</dbReference>
<dbReference type="EMBL" id="CP113089">
    <property type="protein sequence ID" value="WAB82588.1"/>
    <property type="molecule type" value="Genomic_DNA"/>
</dbReference>
<feature type="transmembrane region" description="Helical" evidence="1">
    <location>
        <begin position="37"/>
        <end position="56"/>
    </location>
</feature>
<keyword evidence="3" id="KW-1185">Reference proteome</keyword>
<feature type="transmembrane region" description="Helical" evidence="1">
    <location>
        <begin position="6"/>
        <end position="25"/>
    </location>
</feature>
<accession>A0A9E8MMV3</accession>
<proteinExistence type="predicted"/>
<keyword evidence="1" id="KW-0812">Transmembrane</keyword>
<name>A0A9E8MMV3_9MICO</name>
<evidence type="ECO:0000313" key="2">
    <source>
        <dbReference type="EMBL" id="WAB82588.1"/>
    </source>
</evidence>
<dbReference type="AlphaFoldDB" id="A0A9E8MMV3"/>
<protein>
    <submittedName>
        <fullName evidence="2">Uncharacterized protein</fullName>
    </submittedName>
</protein>
<feature type="transmembrane region" description="Helical" evidence="1">
    <location>
        <begin position="68"/>
        <end position="85"/>
    </location>
</feature>
<feature type="transmembrane region" description="Helical" evidence="1">
    <location>
        <begin position="97"/>
        <end position="117"/>
    </location>
</feature>